<dbReference type="PANTHER" id="PTHR28366">
    <property type="entry name" value="CHROMOSOME 1 OPEN READING FRAME 131"/>
    <property type="match status" value="1"/>
</dbReference>
<feature type="compositionally biased region" description="Polar residues" evidence="1">
    <location>
        <begin position="38"/>
        <end position="50"/>
    </location>
</feature>
<reference evidence="2 3" key="1">
    <citation type="journal article" date="2017" name="Gigascience">
        <title>Genome sequence of the small brown planthopper, Laodelphax striatellus.</title>
        <authorList>
            <person name="Zhu J."/>
            <person name="Jiang F."/>
            <person name="Wang X."/>
            <person name="Yang P."/>
            <person name="Bao Y."/>
            <person name="Zhao W."/>
            <person name="Wang W."/>
            <person name="Lu H."/>
            <person name="Wang Q."/>
            <person name="Cui N."/>
            <person name="Li J."/>
            <person name="Chen X."/>
            <person name="Luo L."/>
            <person name="Yu J."/>
            <person name="Kang L."/>
            <person name="Cui F."/>
        </authorList>
    </citation>
    <scope>NUCLEOTIDE SEQUENCE [LARGE SCALE GENOMIC DNA]</scope>
    <source>
        <strain evidence="2">Lst14</strain>
    </source>
</reference>
<sequence>MGETEDFLFIPTRCSQMKNTAVPYKEVTFKSHGKQKTSAKPTQVKNTVRQESVDKVDQKKVEDVDMKKIRYEVIKFARSNVRHSTKQKTDRQLALELGARPLTKRKAIDYPLLLAKKQRAKERKQRKEEIKKLTQRNNGKSLFKKNKKPIKKDNTKDKDSILDIYGTVKRGVKRNKKS</sequence>
<dbReference type="OrthoDB" id="10067479at2759"/>
<organism evidence="2 3">
    <name type="scientific">Laodelphax striatellus</name>
    <name type="common">Small brown planthopper</name>
    <name type="synonym">Delphax striatella</name>
    <dbReference type="NCBI Taxonomy" id="195883"/>
    <lineage>
        <taxon>Eukaryota</taxon>
        <taxon>Metazoa</taxon>
        <taxon>Ecdysozoa</taxon>
        <taxon>Arthropoda</taxon>
        <taxon>Hexapoda</taxon>
        <taxon>Insecta</taxon>
        <taxon>Pterygota</taxon>
        <taxon>Neoptera</taxon>
        <taxon>Paraneoptera</taxon>
        <taxon>Hemiptera</taxon>
        <taxon>Auchenorrhyncha</taxon>
        <taxon>Fulgoroidea</taxon>
        <taxon>Delphacidae</taxon>
        <taxon>Criomorphinae</taxon>
        <taxon>Laodelphax</taxon>
    </lineage>
</organism>
<gene>
    <name evidence="2" type="ORF">LSTR_LSTR007801</name>
</gene>
<evidence type="ECO:0000313" key="3">
    <source>
        <dbReference type="Proteomes" id="UP000291343"/>
    </source>
</evidence>
<dbReference type="InParanoid" id="A0A482WMI6"/>
<dbReference type="InterPro" id="IPR027973">
    <property type="entry name" value="FSAF1-like"/>
</dbReference>
<dbReference type="EMBL" id="QKKF02030383">
    <property type="protein sequence ID" value="RZF34749.1"/>
    <property type="molecule type" value="Genomic_DNA"/>
</dbReference>
<proteinExistence type="predicted"/>
<dbReference type="AlphaFoldDB" id="A0A482WMI6"/>
<name>A0A482WMI6_LAOST</name>
<dbReference type="InterPro" id="IPR052852">
    <property type="entry name" value="SSU_Processome_Comp"/>
</dbReference>
<feature type="region of interest" description="Disordered" evidence="1">
    <location>
        <begin position="30"/>
        <end position="51"/>
    </location>
</feature>
<keyword evidence="3" id="KW-1185">Reference proteome</keyword>
<evidence type="ECO:0000313" key="2">
    <source>
        <dbReference type="EMBL" id="RZF34749.1"/>
    </source>
</evidence>
<accession>A0A482WMI6</accession>
<dbReference type="Pfam" id="PF15375">
    <property type="entry name" value="FSAF1"/>
    <property type="match status" value="1"/>
</dbReference>
<evidence type="ECO:0000256" key="1">
    <source>
        <dbReference type="SAM" id="MobiDB-lite"/>
    </source>
</evidence>
<comment type="caution">
    <text evidence="2">The sequence shown here is derived from an EMBL/GenBank/DDBJ whole genome shotgun (WGS) entry which is preliminary data.</text>
</comment>
<dbReference type="Proteomes" id="UP000291343">
    <property type="component" value="Unassembled WGS sequence"/>
</dbReference>
<dbReference type="STRING" id="195883.A0A482WMI6"/>
<dbReference type="SMR" id="A0A482WMI6"/>
<dbReference type="PANTHER" id="PTHR28366:SF1">
    <property type="entry name" value="CHROMOSOME 1 OPEN READING FRAME 131"/>
    <property type="match status" value="1"/>
</dbReference>
<protein>
    <submittedName>
        <fullName evidence="2">Uncharacterized protein</fullName>
    </submittedName>
</protein>
<feature type="region of interest" description="Disordered" evidence="1">
    <location>
        <begin position="118"/>
        <end position="156"/>
    </location>
</feature>